<gene>
    <name evidence="1" type="ORF">GJ744_007539</name>
</gene>
<dbReference type="OrthoDB" id="411785at2759"/>
<name>A0A8H7E669_9EURO</name>
<keyword evidence="2" id="KW-1185">Reference proteome</keyword>
<evidence type="ECO:0000313" key="1">
    <source>
        <dbReference type="EMBL" id="KAF7509668.1"/>
    </source>
</evidence>
<dbReference type="Proteomes" id="UP000606974">
    <property type="component" value="Unassembled WGS sequence"/>
</dbReference>
<accession>A0A8H7E669</accession>
<dbReference type="EMBL" id="JAACFV010000038">
    <property type="protein sequence ID" value="KAF7509668.1"/>
    <property type="molecule type" value="Genomic_DNA"/>
</dbReference>
<protein>
    <submittedName>
        <fullName evidence="1">Uncharacterized protein</fullName>
    </submittedName>
</protein>
<comment type="caution">
    <text evidence="1">The sequence shown here is derived from an EMBL/GenBank/DDBJ whole genome shotgun (WGS) entry which is preliminary data.</text>
</comment>
<reference evidence="1" key="1">
    <citation type="submission" date="2020-02" db="EMBL/GenBank/DDBJ databases">
        <authorList>
            <person name="Palmer J.M."/>
        </authorList>
    </citation>
    <scope>NUCLEOTIDE SEQUENCE</scope>
    <source>
        <strain evidence="1">EPUS1.4</strain>
        <tissue evidence="1">Thallus</tissue>
    </source>
</reference>
<evidence type="ECO:0000313" key="2">
    <source>
        <dbReference type="Proteomes" id="UP000606974"/>
    </source>
</evidence>
<dbReference type="InterPro" id="IPR029063">
    <property type="entry name" value="SAM-dependent_MTases_sf"/>
</dbReference>
<sequence length="69" mass="8021">MANAEMERLACPEYWDERYAEVGADKQLHEWFRSFSDLEPFLARHLFQRQGPETALKILHLGSGDSVII</sequence>
<proteinExistence type="predicted"/>
<dbReference type="AlphaFoldDB" id="A0A8H7E669"/>
<dbReference type="Gene3D" id="3.40.50.150">
    <property type="entry name" value="Vaccinia Virus protein VP39"/>
    <property type="match status" value="1"/>
</dbReference>
<organism evidence="1 2">
    <name type="scientific">Endocarpon pusillum</name>
    <dbReference type="NCBI Taxonomy" id="364733"/>
    <lineage>
        <taxon>Eukaryota</taxon>
        <taxon>Fungi</taxon>
        <taxon>Dikarya</taxon>
        <taxon>Ascomycota</taxon>
        <taxon>Pezizomycotina</taxon>
        <taxon>Eurotiomycetes</taxon>
        <taxon>Chaetothyriomycetidae</taxon>
        <taxon>Verrucariales</taxon>
        <taxon>Verrucariaceae</taxon>
        <taxon>Endocarpon</taxon>
    </lineage>
</organism>